<name>A0A2Z7CWA1_9LAMI</name>
<reference evidence="1 2" key="1">
    <citation type="journal article" date="2015" name="Proc. Natl. Acad. Sci. U.S.A.">
        <title>The resurrection genome of Boea hygrometrica: A blueprint for survival of dehydration.</title>
        <authorList>
            <person name="Xiao L."/>
            <person name="Yang G."/>
            <person name="Zhang L."/>
            <person name="Yang X."/>
            <person name="Zhao S."/>
            <person name="Ji Z."/>
            <person name="Zhou Q."/>
            <person name="Hu M."/>
            <person name="Wang Y."/>
            <person name="Chen M."/>
            <person name="Xu Y."/>
            <person name="Jin H."/>
            <person name="Xiao X."/>
            <person name="Hu G."/>
            <person name="Bao F."/>
            <person name="Hu Y."/>
            <person name="Wan P."/>
            <person name="Li L."/>
            <person name="Deng X."/>
            <person name="Kuang T."/>
            <person name="Xiang C."/>
            <person name="Zhu J.K."/>
            <person name="Oliver M.J."/>
            <person name="He Y."/>
        </authorList>
    </citation>
    <scope>NUCLEOTIDE SEQUENCE [LARGE SCALE GENOMIC DNA]</scope>
    <source>
        <strain evidence="2">cv. XS01</strain>
    </source>
</reference>
<gene>
    <name evidence="1" type="ORF">F511_35175</name>
</gene>
<dbReference type="AlphaFoldDB" id="A0A2Z7CWA1"/>
<protein>
    <submittedName>
        <fullName evidence="1">Histone-lysine N-methyltransferase 2D-like</fullName>
    </submittedName>
</protein>
<dbReference type="Proteomes" id="UP000250235">
    <property type="component" value="Unassembled WGS sequence"/>
</dbReference>
<keyword evidence="1" id="KW-0808">Transferase</keyword>
<keyword evidence="1" id="KW-0489">Methyltransferase</keyword>
<evidence type="ECO:0000313" key="1">
    <source>
        <dbReference type="EMBL" id="KZV51362.1"/>
    </source>
</evidence>
<accession>A0A2Z7CWA1</accession>
<dbReference type="EMBL" id="KQ991723">
    <property type="protein sequence ID" value="KZV51362.1"/>
    <property type="molecule type" value="Genomic_DNA"/>
</dbReference>
<proteinExistence type="predicted"/>
<evidence type="ECO:0000313" key="2">
    <source>
        <dbReference type="Proteomes" id="UP000250235"/>
    </source>
</evidence>
<keyword evidence="2" id="KW-1185">Reference proteome</keyword>
<organism evidence="1 2">
    <name type="scientific">Dorcoceras hygrometricum</name>
    <dbReference type="NCBI Taxonomy" id="472368"/>
    <lineage>
        <taxon>Eukaryota</taxon>
        <taxon>Viridiplantae</taxon>
        <taxon>Streptophyta</taxon>
        <taxon>Embryophyta</taxon>
        <taxon>Tracheophyta</taxon>
        <taxon>Spermatophyta</taxon>
        <taxon>Magnoliopsida</taxon>
        <taxon>eudicotyledons</taxon>
        <taxon>Gunneridae</taxon>
        <taxon>Pentapetalae</taxon>
        <taxon>asterids</taxon>
        <taxon>lamiids</taxon>
        <taxon>Lamiales</taxon>
        <taxon>Gesneriaceae</taxon>
        <taxon>Didymocarpoideae</taxon>
        <taxon>Trichosporeae</taxon>
        <taxon>Loxocarpinae</taxon>
        <taxon>Dorcoceras</taxon>
    </lineage>
</organism>
<dbReference type="GO" id="GO:0032259">
    <property type="term" value="P:methylation"/>
    <property type="evidence" value="ECO:0007669"/>
    <property type="project" value="UniProtKB-KW"/>
</dbReference>
<sequence length="126" mass="13832">MAASLINNAIQVYFDSVFSMADVGMVQMLKALESSGLRGFLGCSFAIYEAALVDFFHNASVRDNKVISAIQGKSVEISEELFAGTFELPTEGLTDMGKCRRIWFLTLGARSMPMVNSLRPLARRGK</sequence>
<dbReference type="GO" id="GO:0008168">
    <property type="term" value="F:methyltransferase activity"/>
    <property type="evidence" value="ECO:0007669"/>
    <property type="project" value="UniProtKB-KW"/>
</dbReference>